<dbReference type="InterPro" id="IPR036390">
    <property type="entry name" value="WH_DNA-bd_sf"/>
</dbReference>
<dbReference type="Gene3D" id="3.30.980.40">
    <property type="match status" value="1"/>
</dbReference>
<dbReference type="RefSeq" id="WP_387409521.1">
    <property type="nucleotide sequence ID" value="NZ_JBIASD010000004.1"/>
</dbReference>
<keyword evidence="8" id="KW-1133">Transmembrane helix</keyword>
<dbReference type="Pfam" id="PF01580">
    <property type="entry name" value="FtsK_SpoIIIE"/>
    <property type="match status" value="1"/>
</dbReference>
<dbReference type="Proteomes" id="UP001602013">
    <property type="component" value="Unassembled WGS sequence"/>
</dbReference>
<dbReference type="PANTHER" id="PTHR22683:SF41">
    <property type="entry name" value="DNA TRANSLOCASE FTSK"/>
    <property type="match status" value="1"/>
</dbReference>
<evidence type="ECO:0000313" key="11">
    <source>
        <dbReference type="Proteomes" id="UP001602013"/>
    </source>
</evidence>
<keyword evidence="3 6" id="KW-0067">ATP-binding</keyword>
<dbReference type="InterPro" id="IPR041027">
    <property type="entry name" value="FtsK_alpha"/>
</dbReference>
<dbReference type="InterPro" id="IPR036388">
    <property type="entry name" value="WH-like_DNA-bd_sf"/>
</dbReference>
<keyword evidence="11" id="KW-1185">Reference proteome</keyword>
<feature type="domain" description="FtsK" evidence="9">
    <location>
        <begin position="414"/>
        <end position="614"/>
    </location>
</feature>
<evidence type="ECO:0000256" key="6">
    <source>
        <dbReference type="PROSITE-ProRule" id="PRU00289"/>
    </source>
</evidence>
<protein>
    <submittedName>
        <fullName evidence="10">DNA translocase FtsK</fullName>
    </submittedName>
</protein>
<sequence>MNARRRPTTRPAAASKASRTGKTARRASKPDPFDRLVKGVSKLARGVGNVVRAVSAGAKPVDESQRRDGLALTLSAAVVACVVVLDNPGPGPVYLAVRALTGGPASLLPILLLAWLPVRLFRRPDRHEETLRRTAGLVLVLAAVQGIIHLLAGIPTIPYVKDPAAWERVGDAGGLLGLAVSWPALRLPAFLVFLALMGCAACGVRLVASGHQSAHLQTLTAMVRTAAGRRSPGPEADSGRYRTDDQTPPADDGSEPDTTAGQPDNENADQEQEQEEAGSVYALPDPATLKTEPPAKPRTAASDTVVADITKVLTDFAITAEVTDAIRGPQVTRYLITPGRGVPVSKIVTRRDDFKLAVRNEHVRLLAPAPGRAAVGVEVPNPDRDIVRLGDILRSPAATADRHPLVVGLGKDVESRVILANLAKMPHILIAGATGAGKSTCINGLICSILTRATPDQVRMVLIDPKRVELAAYAGIPHLVTPIVTNPKKAAEVLEWVVGEMDRRYDALAASGFRHVDDYNAAVRSGKLTAPLGDPPLQPIPYLLVIVDELADLMMVAPRDVEDSIVRITQLARAAGIHLVLATQRPSVDVVTGLIKANVPSRLAFATSSLADSRVILDQPGAEKLIGQGDALFSPMGGDLVRLQNALVTDAEIEQVVAHCKRQAAACPAPDVMSAAAGDEPQPPADMAGDDLALLVQAAELVVSTQFGSTSMLQRKLRVGFAKAGRLMELLEERDVVGPSDGSKAREVLMKPDDLDGLLAAWTGSQPAE</sequence>
<comment type="similarity">
    <text evidence="1">Belongs to the FtsK/SpoIIIE/SftA family.</text>
</comment>
<dbReference type="PROSITE" id="PS50901">
    <property type="entry name" value="FTSK"/>
    <property type="match status" value="1"/>
</dbReference>
<keyword evidence="2 6" id="KW-0547">Nucleotide-binding</keyword>
<feature type="transmembrane region" description="Helical" evidence="8">
    <location>
        <begin position="93"/>
        <end position="116"/>
    </location>
</feature>
<keyword evidence="4" id="KW-0238">DNA-binding</keyword>
<organism evidence="10 11">
    <name type="scientific">Microtetraspora malaysiensis</name>
    <dbReference type="NCBI Taxonomy" id="161358"/>
    <lineage>
        <taxon>Bacteria</taxon>
        <taxon>Bacillati</taxon>
        <taxon>Actinomycetota</taxon>
        <taxon>Actinomycetes</taxon>
        <taxon>Streptosporangiales</taxon>
        <taxon>Streptosporangiaceae</taxon>
        <taxon>Microtetraspora</taxon>
    </lineage>
</organism>
<proteinExistence type="inferred from homology"/>
<evidence type="ECO:0000256" key="5">
    <source>
        <dbReference type="ARBA" id="ARBA00024986"/>
    </source>
</evidence>
<evidence type="ECO:0000256" key="3">
    <source>
        <dbReference type="ARBA" id="ARBA00022840"/>
    </source>
</evidence>
<feature type="compositionally biased region" description="Acidic residues" evidence="7">
    <location>
        <begin position="266"/>
        <end position="276"/>
    </location>
</feature>
<evidence type="ECO:0000256" key="2">
    <source>
        <dbReference type="ARBA" id="ARBA00022741"/>
    </source>
</evidence>
<dbReference type="Gene3D" id="3.40.50.300">
    <property type="entry name" value="P-loop containing nucleotide triphosphate hydrolases"/>
    <property type="match status" value="1"/>
</dbReference>
<dbReference type="SMART" id="SM00382">
    <property type="entry name" value="AAA"/>
    <property type="match status" value="1"/>
</dbReference>
<dbReference type="SMART" id="SM00843">
    <property type="entry name" value="Ftsk_gamma"/>
    <property type="match status" value="1"/>
</dbReference>
<evidence type="ECO:0000256" key="4">
    <source>
        <dbReference type="ARBA" id="ARBA00023125"/>
    </source>
</evidence>
<feature type="region of interest" description="Disordered" evidence="7">
    <location>
        <begin position="1"/>
        <end position="33"/>
    </location>
</feature>
<evidence type="ECO:0000259" key="9">
    <source>
        <dbReference type="PROSITE" id="PS50901"/>
    </source>
</evidence>
<dbReference type="InterPro" id="IPR003593">
    <property type="entry name" value="AAA+_ATPase"/>
</dbReference>
<dbReference type="InterPro" id="IPR027417">
    <property type="entry name" value="P-loop_NTPase"/>
</dbReference>
<evidence type="ECO:0000313" key="10">
    <source>
        <dbReference type="EMBL" id="MFF3665509.1"/>
    </source>
</evidence>
<dbReference type="EMBL" id="JBIASD010000004">
    <property type="protein sequence ID" value="MFF3665509.1"/>
    <property type="molecule type" value="Genomic_DNA"/>
</dbReference>
<gene>
    <name evidence="10" type="ORF">ACFYXI_07930</name>
</gene>
<accession>A0ABW6SKM3</accession>
<dbReference type="InterPro" id="IPR018541">
    <property type="entry name" value="Ftsk_gamma"/>
</dbReference>
<dbReference type="SUPFAM" id="SSF52540">
    <property type="entry name" value="P-loop containing nucleoside triphosphate hydrolases"/>
    <property type="match status" value="1"/>
</dbReference>
<dbReference type="Pfam" id="PF09397">
    <property type="entry name" value="FtsK_gamma"/>
    <property type="match status" value="1"/>
</dbReference>
<dbReference type="PANTHER" id="PTHR22683">
    <property type="entry name" value="SPORULATION PROTEIN RELATED"/>
    <property type="match status" value="1"/>
</dbReference>
<keyword evidence="8" id="KW-0472">Membrane</keyword>
<feature type="compositionally biased region" description="Low complexity" evidence="7">
    <location>
        <begin position="9"/>
        <end position="20"/>
    </location>
</feature>
<comment type="caution">
    <text evidence="10">The sequence shown here is derived from an EMBL/GenBank/DDBJ whole genome shotgun (WGS) entry which is preliminary data.</text>
</comment>
<comment type="function">
    <text evidence="5">Essential cell division protein that coordinates cell division and chromosome segregation. The N-terminus is involved in assembly of the cell-division machinery. The C-terminus functions as a DNA motor that moves dsDNA in an ATP-dependent manner towards the dif recombination site, which is located within the replication terminus region. Required for activation of the Xer recombinase, allowing activation of chromosome unlinking by recombination.</text>
</comment>
<evidence type="ECO:0000256" key="7">
    <source>
        <dbReference type="SAM" id="MobiDB-lite"/>
    </source>
</evidence>
<dbReference type="Gene3D" id="1.10.10.10">
    <property type="entry name" value="Winged helix-like DNA-binding domain superfamily/Winged helix DNA-binding domain"/>
    <property type="match status" value="1"/>
</dbReference>
<evidence type="ECO:0000256" key="1">
    <source>
        <dbReference type="ARBA" id="ARBA00006474"/>
    </source>
</evidence>
<name>A0ABW6SKM3_9ACTN</name>
<feature type="binding site" evidence="6">
    <location>
        <begin position="432"/>
        <end position="439"/>
    </location>
    <ligand>
        <name>ATP</name>
        <dbReference type="ChEBI" id="CHEBI:30616"/>
    </ligand>
</feature>
<dbReference type="Pfam" id="PF17854">
    <property type="entry name" value="FtsK_alpha"/>
    <property type="match status" value="1"/>
</dbReference>
<feature type="region of interest" description="Disordered" evidence="7">
    <location>
        <begin position="225"/>
        <end position="302"/>
    </location>
</feature>
<feature type="transmembrane region" description="Helical" evidence="8">
    <location>
        <begin position="69"/>
        <end position="87"/>
    </location>
</feature>
<dbReference type="InterPro" id="IPR050206">
    <property type="entry name" value="FtsK/SpoIIIE/SftA"/>
</dbReference>
<evidence type="ECO:0000256" key="8">
    <source>
        <dbReference type="SAM" id="Phobius"/>
    </source>
</evidence>
<feature type="transmembrane region" description="Helical" evidence="8">
    <location>
        <begin position="137"/>
        <end position="160"/>
    </location>
</feature>
<dbReference type="InterPro" id="IPR002543">
    <property type="entry name" value="FtsK_dom"/>
</dbReference>
<dbReference type="CDD" id="cd01127">
    <property type="entry name" value="TrwB_TraG_TraD_VirD4"/>
    <property type="match status" value="1"/>
</dbReference>
<dbReference type="SUPFAM" id="SSF46785">
    <property type="entry name" value="Winged helix' DNA-binding domain"/>
    <property type="match status" value="1"/>
</dbReference>
<keyword evidence="8" id="KW-0812">Transmembrane</keyword>
<reference evidence="10 11" key="1">
    <citation type="submission" date="2024-10" db="EMBL/GenBank/DDBJ databases">
        <title>The Natural Products Discovery Center: Release of the First 8490 Sequenced Strains for Exploring Actinobacteria Biosynthetic Diversity.</title>
        <authorList>
            <person name="Kalkreuter E."/>
            <person name="Kautsar S.A."/>
            <person name="Yang D."/>
            <person name="Bader C.D."/>
            <person name="Teijaro C.N."/>
            <person name="Fluegel L."/>
            <person name="Davis C.M."/>
            <person name="Simpson J.R."/>
            <person name="Lauterbach L."/>
            <person name="Steele A.D."/>
            <person name="Gui C."/>
            <person name="Meng S."/>
            <person name="Li G."/>
            <person name="Viehrig K."/>
            <person name="Ye F."/>
            <person name="Su P."/>
            <person name="Kiefer A.F."/>
            <person name="Nichols A."/>
            <person name="Cepeda A.J."/>
            <person name="Yan W."/>
            <person name="Fan B."/>
            <person name="Jiang Y."/>
            <person name="Adhikari A."/>
            <person name="Zheng C.-J."/>
            <person name="Schuster L."/>
            <person name="Cowan T.M."/>
            <person name="Smanski M.J."/>
            <person name="Chevrette M.G."/>
            <person name="De Carvalho L.P.S."/>
            <person name="Shen B."/>
        </authorList>
    </citation>
    <scope>NUCLEOTIDE SEQUENCE [LARGE SCALE GENOMIC DNA]</scope>
    <source>
        <strain evidence="10 11">NPDC002173</strain>
    </source>
</reference>